<evidence type="ECO:0000313" key="3">
    <source>
        <dbReference type="Proteomes" id="UP000004095"/>
    </source>
</evidence>
<comment type="caution">
    <text evidence="2">The sequence shown here is derived from an EMBL/GenBank/DDBJ whole genome shotgun (WGS) entry which is preliminary data.</text>
</comment>
<keyword evidence="1" id="KW-0472">Membrane</keyword>
<keyword evidence="1" id="KW-0812">Transmembrane</keyword>
<dbReference type="RefSeq" id="WP_002692958.1">
    <property type="nucleotide sequence ID" value="NZ_AAWS01000001.1"/>
</dbReference>
<feature type="transmembrane region" description="Helical" evidence="1">
    <location>
        <begin position="164"/>
        <end position="182"/>
    </location>
</feature>
<dbReference type="OrthoDB" id="1120468at2"/>
<feature type="transmembrane region" description="Helical" evidence="1">
    <location>
        <begin position="42"/>
        <end position="61"/>
    </location>
</feature>
<accession>A1ZCN7</accession>
<organism evidence="2 3">
    <name type="scientific">Microscilla marina ATCC 23134</name>
    <dbReference type="NCBI Taxonomy" id="313606"/>
    <lineage>
        <taxon>Bacteria</taxon>
        <taxon>Pseudomonadati</taxon>
        <taxon>Bacteroidota</taxon>
        <taxon>Cytophagia</taxon>
        <taxon>Cytophagales</taxon>
        <taxon>Microscillaceae</taxon>
        <taxon>Microscilla</taxon>
    </lineage>
</organism>
<proteinExistence type="predicted"/>
<evidence type="ECO:0000256" key="1">
    <source>
        <dbReference type="SAM" id="Phobius"/>
    </source>
</evidence>
<dbReference type="EMBL" id="AAWS01000001">
    <property type="protein sequence ID" value="EAY32039.1"/>
    <property type="molecule type" value="Genomic_DNA"/>
</dbReference>
<name>A1ZCN7_MICM2</name>
<gene>
    <name evidence="2" type="ORF">M23134_02068</name>
</gene>
<protein>
    <submittedName>
        <fullName evidence="2">Uncharacterized protein</fullName>
    </submittedName>
</protein>
<dbReference type="eggNOG" id="ENOG502ZCGN">
    <property type="taxonomic scope" value="Bacteria"/>
</dbReference>
<keyword evidence="3" id="KW-1185">Reference proteome</keyword>
<evidence type="ECO:0000313" key="2">
    <source>
        <dbReference type="EMBL" id="EAY32039.1"/>
    </source>
</evidence>
<feature type="transmembrane region" description="Helical" evidence="1">
    <location>
        <begin position="124"/>
        <end position="144"/>
    </location>
</feature>
<keyword evidence="1" id="KW-1133">Transmembrane helix</keyword>
<feature type="transmembrane region" description="Helical" evidence="1">
    <location>
        <begin position="67"/>
        <end position="85"/>
    </location>
</feature>
<dbReference type="AlphaFoldDB" id="A1ZCN7"/>
<reference evidence="2 3" key="1">
    <citation type="submission" date="2007-01" db="EMBL/GenBank/DDBJ databases">
        <authorList>
            <person name="Haygood M."/>
            <person name="Podell S."/>
            <person name="Anderson C."/>
            <person name="Hopkinson B."/>
            <person name="Roe K."/>
            <person name="Barbeau K."/>
            <person name="Gaasterland T."/>
            <person name="Ferriera S."/>
            <person name="Johnson J."/>
            <person name="Kravitz S."/>
            <person name="Beeson K."/>
            <person name="Sutton G."/>
            <person name="Rogers Y.-H."/>
            <person name="Friedman R."/>
            <person name="Frazier M."/>
            <person name="Venter J.C."/>
        </authorList>
    </citation>
    <scope>NUCLEOTIDE SEQUENCE [LARGE SCALE GENOMIC DNA]</scope>
    <source>
        <strain evidence="2 3">ATCC 23134</strain>
    </source>
</reference>
<dbReference type="Proteomes" id="UP000004095">
    <property type="component" value="Unassembled WGS sequence"/>
</dbReference>
<sequence length="214" mass="24935">MAKSIESIWKEGFLDDQALVAPRVNDLYNKKSQHIVTKFRRAFKLNLLFIMGSSVVAFVGYAISGAFYVGLSAFLLLNWLVITSYREAKKLQQIDQGTSSYEYLKTFDQQLKQVIASYTRMYRFIYPVFFLLMVAGTWFSSFSARELERLTAKFPALFYSINGVPIYPLTFVIIVTLVLTYFGKRIYMFDVKLMYGRVLCKLEKLLQDMEELRQ</sequence>